<sequence>MVRNYRNNAFASRLFLSIIVEYSRTPQFMTFLSLIKSGIITYDWRGYTSKTGKYSGKNHGNAWRIKPNAKAELFGEIEKVEL</sequence>
<keyword evidence="3" id="KW-1185">Reference proteome</keyword>
<dbReference type="AlphaFoldDB" id="A0AAE3JD58"/>
<evidence type="ECO:0000313" key="3">
    <source>
        <dbReference type="Proteomes" id="UP001198200"/>
    </source>
</evidence>
<evidence type="ECO:0000313" key="2">
    <source>
        <dbReference type="EMBL" id="MCC2222656.1"/>
    </source>
</evidence>
<feature type="domain" description="MvaI/BcnI restriction endonuclease" evidence="1">
    <location>
        <begin position="12"/>
        <end position="74"/>
    </location>
</feature>
<keyword evidence="2" id="KW-0540">Nuclease</keyword>
<keyword evidence="2" id="KW-0378">Hydrolase</keyword>
<accession>A0AAE3JD58</accession>
<dbReference type="GO" id="GO:0004519">
    <property type="term" value="F:endonuclease activity"/>
    <property type="evidence" value="ECO:0007669"/>
    <property type="project" value="UniProtKB-KW"/>
</dbReference>
<dbReference type="Pfam" id="PF15515">
    <property type="entry name" value="MvaI_BcnI"/>
    <property type="match status" value="1"/>
</dbReference>
<keyword evidence="2" id="KW-0255">Endonuclease</keyword>
<proteinExistence type="predicted"/>
<name>A0AAE3JD58_9FIRM</name>
<reference evidence="2 3" key="1">
    <citation type="submission" date="2021-10" db="EMBL/GenBank/DDBJ databases">
        <title>Anaerobic single-cell dispensing facilitates the cultivation of human gut bacteria.</title>
        <authorList>
            <person name="Afrizal A."/>
        </authorList>
    </citation>
    <scope>NUCLEOTIDE SEQUENCE [LARGE SCALE GENOMIC DNA]</scope>
    <source>
        <strain evidence="2 3">CLA-AA-H224</strain>
    </source>
</reference>
<dbReference type="Proteomes" id="UP001198200">
    <property type="component" value="Unassembled WGS sequence"/>
</dbReference>
<dbReference type="EMBL" id="JAJEQN010000043">
    <property type="protein sequence ID" value="MCC2222656.1"/>
    <property type="molecule type" value="Genomic_DNA"/>
</dbReference>
<protein>
    <submittedName>
        <fullName evidence="2">MvaI/BcnI family restriction endonuclease</fullName>
    </submittedName>
</protein>
<dbReference type="RefSeq" id="WP_287890519.1">
    <property type="nucleotide sequence ID" value="NZ_JAJEQN010000043.1"/>
</dbReference>
<dbReference type="Gene3D" id="3.30.70.3570">
    <property type="entry name" value="MvaI/BcnI restriction endonuclease, recognition domain"/>
    <property type="match status" value="1"/>
</dbReference>
<gene>
    <name evidence="2" type="ORF">LKD48_13670</name>
</gene>
<organism evidence="2 3">
    <name type="scientific">Anthropogastromicrobium aceti</name>
    <dbReference type="NCBI Taxonomy" id="2981768"/>
    <lineage>
        <taxon>Bacteria</taxon>
        <taxon>Bacillati</taxon>
        <taxon>Bacillota</taxon>
        <taxon>Clostridia</taxon>
        <taxon>Lachnospirales</taxon>
        <taxon>Lachnospiraceae</taxon>
        <taxon>Anthropogastromicrobium</taxon>
    </lineage>
</organism>
<dbReference type="InterPro" id="IPR029127">
    <property type="entry name" value="MvaI_BcnI"/>
</dbReference>
<dbReference type="InterPro" id="IPR043005">
    <property type="entry name" value="MvaI_BcnI_rec"/>
</dbReference>
<comment type="caution">
    <text evidence="2">The sequence shown here is derived from an EMBL/GenBank/DDBJ whole genome shotgun (WGS) entry which is preliminary data.</text>
</comment>
<evidence type="ECO:0000259" key="1">
    <source>
        <dbReference type="Pfam" id="PF15515"/>
    </source>
</evidence>